<gene>
    <name evidence="2" type="ORF">B0E33_17250</name>
</gene>
<reference evidence="2 3" key="1">
    <citation type="submission" date="2017-02" db="EMBL/GenBank/DDBJ databases">
        <authorList>
            <person name="Jeong S."/>
        </authorList>
    </citation>
    <scope>NUCLEOTIDE SEQUENCE [LARGE SCALE GENOMIC DNA]</scope>
    <source>
        <strain evidence="2 3">RMAR6-6</strain>
    </source>
</reference>
<proteinExistence type="predicted"/>
<sequence>MRKAQSPGCAFFFFEIVGLPAGPGSRFAGSMGLGSISFAGEITPHPTSVFPGLAPVIRTLTMPAGAVVWRKGNGMDPMDEPRDDGERAGE</sequence>
<protein>
    <submittedName>
        <fullName evidence="2">Uncharacterized protein</fullName>
    </submittedName>
</protein>
<evidence type="ECO:0000313" key="3">
    <source>
        <dbReference type="Proteomes" id="UP000188174"/>
    </source>
</evidence>
<dbReference type="EMBL" id="CP019630">
    <property type="protein sequence ID" value="AQQ05099.1"/>
    <property type="molecule type" value="Genomic_DNA"/>
</dbReference>
<keyword evidence="3" id="KW-1185">Reference proteome</keyword>
<evidence type="ECO:0000313" key="2">
    <source>
        <dbReference type="EMBL" id="AQQ05099.1"/>
    </source>
</evidence>
<accession>A0ABM6I3Z4</accession>
<feature type="region of interest" description="Disordered" evidence="1">
    <location>
        <begin position="70"/>
        <end position="90"/>
    </location>
</feature>
<evidence type="ECO:0000256" key="1">
    <source>
        <dbReference type="SAM" id="MobiDB-lite"/>
    </source>
</evidence>
<name>A0ABM6I3Z4_9HYPH</name>
<dbReference type="Proteomes" id="UP000188174">
    <property type="component" value="Chromosome"/>
</dbReference>
<organism evidence="2 3">
    <name type="scientific">Roseibium algicola</name>
    <dbReference type="NCBI Taxonomy" id="2857014"/>
    <lineage>
        <taxon>Bacteria</taxon>
        <taxon>Pseudomonadati</taxon>
        <taxon>Pseudomonadota</taxon>
        <taxon>Alphaproteobacteria</taxon>
        <taxon>Hyphomicrobiales</taxon>
        <taxon>Stappiaceae</taxon>
        <taxon>Roseibium</taxon>
    </lineage>
</organism>